<sequence>MGYLTFSEFGGAAAAKAAAAPIVPQADPVPVQAGLSPLEWSVVAIARNERLGSLRQPGRVMAALGSLFGARPRLPLADPKLEALRRLSVLAWHRGDNLPKSEIARFFSAGFSTHQFETLLTSIGRGRLASTRTRAA</sequence>
<dbReference type="OrthoDB" id="7449825at2"/>
<proteinExistence type="predicted"/>
<name>A0A4Q2ITX8_9SPHN</name>
<accession>A0A4Q2ITX8</accession>
<dbReference type="RefSeq" id="WP_129342069.1">
    <property type="nucleotide sequence ID" value="NZ_JACIDD010000002.1"/>
</dbReference>
<evidence type="ECO:0000313" key="2">
    <source>
        <dbReference type="Proteomes" id="UP000292347"/>
    </source>
</evidence>
<protein>
    <submittedName>
        <fullName evidence="1">Uncharacterized protein</fullName>
    </submittedName>
</protein>
<gene>
    <name evidence="1" type="ORF">EO081_11600</name>
</gene>
<evidence type="ECO:0000313" key="1">
    <source>
        <dbReference type="EMBL" id="RXZ31838.1"/>
    </source>
</evidence>
<dbReference type="Proteomes" id="UP000292347">
    <property type="component" value="Unassembled WGS sequence"/>
</dbReference>
<keyword evidence="2" id="KW-1185">Reference proteome</keyword>
<reference evidence="1 2" key="1">
    <citation type="submission" date="2019-01" db="EMBL/GenBank/DDBJ databases">
        <title>Sphingomonas mucosissima sp. nov. and Sphingomonas desiccabilis sp. nov., from biological soil crusts in the Colorado Plateau, USA.</title>
        <authorList>
            <person name="Zhu D."/>
        </authorList>
    </citation>
    <scope>NUCLEOTIDE SEQUENCE [LARGE SCALE GENOMIC DNA]</scope>
    <source>
        <strain evidence="1 2">CP1D</strain>
    </source>
</reference>
<comment type="caution">
    <text evidence="1">The sequence shown here is derived from an EMBL/GenBank/DDBJ whole genome shotgun (WGS) entry which is preliminary data.</text>
</comment>
<dbReference type="AlphaFoldDB" id="A0A4Q2ITX8"/>
<organism evidence="1 2">
    <name type="scientific">Sphingomonas desiccabilis</name>
    <dbReference type="NCBI Taxonomy" id="429134"/>
    <lineage>
        <taxon>Bacteria</taxon>
        <taxon>Pseudomonadati</taxon>
        <taxon>Pseudomonadota</taxon>
        <taxon>Alphaproteobacteria</taxon>
        <taxon>Sphingomonadales</taxon>
        <taxon>Sphingomonadaceae</taxon>
        <taxon>Sphingomonas</taxon>
    </lineage>
</organism>
<dbReference type="EMBL" id="SDPT01000002">
    <property type="protein sequence ID" value="RXZ31838.1"/>
    <property type="molecule type" value="Genomic_DNA"/>
</dbReference>